<dbReference type="PROSITE" id="PS51257">
    <property type="entry name" value="PROKAR_LIPOPROTEIN"/>
    <property type="match status" value="1"/>
</dbReference>
<name>A0A4Z0Q1X1_9BACT</name>
<sequence>MKDMLLSAVLLVAGCCCLFILVKVAVAKARFVQALQKANSQMEANEQVADSCGVTSSLYELEVNFLRDEKVLILEAYRSTAAYDSLIESYHLLLVKWLICFAASGMVMMVALLAVVDLS</sequence>
<keyword evidence="1" id="KW-0472">Membrane</keyword>
<accession>A0A4Z0Q1X1</accession>
<evidence type="ECO:0000313" key="3">
    <source>
        <dbReference type="Proteomes" id="UP000298471"/>
    </source>
</evidence>
<keyword evidence="3" id="KW-1185">Reference proteome</keyword>
<reference evidence="2 3" key="1">
    <citation type="submission" date="2019-04" db="EMBL/GenBank/DDBJ databases">
        <authorList>
            <person name="Feng G."/>
            <person name="Zhang J."/>
            <person name="Zhu H."/>
        </authorList>
    </citation>
    <scope>NUCLEOTIDE SEQUENCE [LARGE SCALE GENOMIC DNA]</scope>
    <source>
        <strain evidence="2 3">9PBR-1</strain>
    </source>
</reference>
<feature type="transmembrane region" description="Helical" evidence="1">
    <location>
        <begin position="94"/>
        <end position="116"/>
    </location>
</feature>
<keyword evidence="1" id="KW-1133">Transmembrane helix</keyword>
<dbReference type="RefSeq" id="WP_135398134.1">
    <property type="nucleotide sequence ID" value="NZ_SRMB01000005.1"/>
</dbReference>
<keyword evidence="1" id="KW-0812">Transmembrane</keyword>
<gene>
    <name evidence="2" type="ORF">E5K02_22375</name>
</gene>
<proteinExistence type="predicted"/>
<dbReference type="AlphaFoldDB" id="A0A4Z0Q1X1"/>
<evidence type="ECO:0000256" key="1">
    <source>
        <dbReference type="SAM" id="Phobius"/>
    </source>
</evidence>
<protein>
    <submittedName>
        <fullName evidence="2">Uncharacterized protein</fullName>
    </submittedName>
</protein>
<organism evidence="2 3">
    <name type="scientific">Hymenobacter metallicola</name>
    <dbReference type="NCBI Taxonomy" id="2563114"/>
    <lineage>
        <taxon>Bacteria</taxon>
        <taxon>Pseudomonadati</taxon>
        <taxon>Bacteroidota</taxon>
        <taxon>Cytophagia</taxon>
        <taxon>Cytophagales</taxon>
        <taxon>Hymenobacteraceae</taxon>
        <taxon>Hymenobacter</taxon>
    </lineage>
</organism>
<evidence type="ECO:0000313" key="2">
    <source>
        <dbReference type="EMBL" id="TGE23101.1"/>
    </source>
</evidence>
<dbReference type="Proteomes" id="UP000298471">
    <property type="component" value="Unassembled WGS sequence"/>
</dbReference>
<dbReference type="EMBL" id="SRMB01000005">
    <property type="protein sequence ID" value="TGE23101.1"/>
    <property type="molecule type" value="Genomic_DNA"/>
</dbReference>
<comment type="caution">
    <text evidence="2">The sequence shown here is derived from an EMBL/GenBank/DDBJ whole genome shotgun (WGS) entry which is preliminary data.</text>
</comment>